<dbReference type="EMBL" id="JBHFFA010000001">
    <property type="protein sequence ID" value="KAL2652840.1"/>
    <property type="molecule type" value="Genomic_DNA"/>
</dbReference>
<dbReference type="Proteomes" id="UP001605036">
    <property type="component" value="Unassembled WGS sequence"/>
</dbReference>
<evidence type="ECO:0000313" key="3">
    <source>
        <dbReference type="Proteomes" id="UP001605036"/>
    </source>
</evidence>
<dbReference type="AlphaFoldDB" id="A0ABD1ZNC5"/>
<dbReference type="PANTHER" id="PTHR38377:SF1">
    <property type="entry name" value="THREONINE-TRNA LIGASE 2"/>
    <property type="match status" value="1"/>
</dbReference>
<organism evidence="2 3">
    <name type="scientific">Riccia fluitans</name>
    <dbReference type="NCBI Taxonomy" id="41844"/>
    <lineage>
        <taxon>Eukaryota</taxon>
        <taxon>Viridiplantae</taxon>
        <taxon>Streptophyta</taxon>
        <taxon>Embryophyta</taxon>
        <taxon>Marchantiophyta</taxon>
        <taxon>Marchantiopsida</taxon>
        <taxon>Marchantiidae</taxon>
        <taxon>Marchantiales</taxon>
        <taxon>Ricciaceae</taxon>
        <taxon>Riccia</taxon>
    </lineage>
</organism>
<sequence>MEPQGGNLASILKPFHERAALAEDRLAKLEAQLQSGGGTKAESESTLTLEDLTKLKQKLELVKEEQLAERKKAQQELAASAAEVRKLAYQIIHLKRSLVEADNKILELQQGK</sequence>
<keyword evidence="1" id="KW-0175">Coiled coil</keyword>
<comment type="caution">
    <text evidence="2">The sequence shown here is derived from an EMBL/GenBank/DDBJ whole genome shotgun (WGS) entry which is preliminary data.</text>
</comment>
<name>A0ABD1ZNC5_9MARC</name>
<protein>
    <submittedName>
        <fullName evidence="2">Uncharacterized protein</fullName>
    </submittedName>
</protein>
<evidence type="ECO:0000313" key="2">
    <source>
        <dbReference type="EMBL" id="KAL2652840.1"/>
    </source>
</evidence>
<reference evidence="2 3" key="1">
    <citation type="submission" date="2024-09" db="EMBL/GenBank/DDBJ databases">
        <title>Chromosome-scale assembly of Riccia fluitans.</title>
        <authorList>
            <person name="Paukszto L."/>
            <person name="Sawicki J."/>
            <person name="Karawczyk K."/>
            <person name="Piernik-Szablinska J."/>
            <person name="Szczecinska M."/>
            <person name="Mazdziarz M."/>
        </authorList>
    </citation>
    <scope>NUCLEOTIDE SEQUENCE [LARGE SCALE GENOMIC DNA]</scope>
    <source>
        <strain evidence="2">Rf_01</strain>
        <tissue evidence="2">Aerial parts of the thallus</tissue>
    </source>
</reference>
<keyword evidence="3" id="KW-1185">Reference proteome</keyword>
<proteinExistence type="predicted"/>
<gene>
    <name evidence="2" type="ORF">R1flu_020968</name>
</gene>
<dbReference type="PANTHER" id="PTHR38377">
    <property type="entry name" value="THREONINE-TRNA LIGASE 2"/>
    <property type="match status" value="1"/>
</dbReference>
<evidence type="ECO:0000256" key="1">
    <source>
        <dbReference type="SAM" id="Coils"/>
    </source>
</evidence>
<feature type="coiled-coil region" evidence="1">
    <location>
        <begin position="49"/>
        <end position="83"/>
    </location>
</feature>
<accession>A0ABD1ZNC5</accession>